<feature type="domain" description="C2H2-type" evidence="12">
    <location>
        <begin position="1408"/>
        <end position="1441"/>
    </location>
</feature>
<dbReference type="SMART" id="SM00249">
    <property type="entry name" value="PHD"/>
    <property type="match status" value="1"/>
</dbReference>
<dbReference type="PROSITE" id="PS50016">
    <property type="entry name" value="ZF_PHD_2"/>
    <property type="match status" value="1"/>
</dbReference>
<evidence type="ECO:0000256" key="5">
    <source>
        <dbReference type="ARBA" id="ARBA00022833"/>
    </source>
</evidence>
<keyword evidence="8" id="KW-0539">Nucleus</keyword>
<evidence type="ECO:0000256" key="1">
    <source>
        <dbReference type="ARBA" id="ARBA00004123"/>
    </source>
</evidence>
<dbReference type="EMBL" id="EQ973961">
    <property type="protein sequence ID" value="EEF36988.1"/>
    <property type="molecule type" value="Genomic_DNA"/>
</dbReference>
<dbReference type="PROSITE" id="PS51542">
    <property type="entry name" value="FYRN"/>
    <property type="match status" value="1"/>
</dbReference>
<evidence type="ECO:0000256" key="10">
    <source>
        <dbReference type="SAM" id="MobiDB-lite"/>
    </source>
</evidence>
<organism evidence="13 14">
    <name type="scientific">Ricinus communis</name>
    <name type="common">Castor bean</name>
    <dbReference type="NCBI Taxonomy" id="3988"/>
    <lineage>
        <taxon>Eukaryota</taxon>
        <taxon>Viridiplantae</taxon>
        <taxon>Streptophyta</taxon>
        <taxon>Embryophyta</taxon>
        <taxon>Tracheophyta</taxon>
        <taxon>Spermatophyta</taxon>
        <taxon>Magnoliopsida</taxon>
        <taxon>eudicotyledons</taxon>
        <taxon>Gunneridae</taxon>
        <taxon>Pentapetalae</taxon>
        <taxon>rosids</taxon>
        <taxon>fabids</taxon>
        <taxon>Malpighiales</taxon>
        <taxon>Euphorbiaceae</taxon>
        <taxon>Acalyphoideae</taxon>
        <taxon>Acalypheae</taxon>
        <taxon>Ricinus</taxon>
    </lineage>
</organism>
<dbReference type="PROSITE" id="PS51543">
    <property type="entry name" value="FYRC"/>
    <property type="match status" value="1"/>
</dbReference>
<dbReference type="InterPro" id="IPR011011">
    <property type="entry name" value="Znf_FYVE_PHD"/>
</dbReference>
<dbReference type="GO" id="GO:0000785">
    <property type="term" value="C:chromatin"/>
    <property type="evidence" value="ECO:0007669"/>
    <property type="project" value="UniProtKB-ARBA"/>
</dbReference>
<dbReference type="GO" id="GO:0003677">
    <property type="term" value="F:DNA binding"/>
    <property type="evidence" value="ECO:0007669"/>
    <property type="project" value="UniProtKB-KW"/>
</dbReference>
<dbReference type="InParanoid" id="B9SH81"/>
<dbReference type="Gene3D" id="3.30.160.360">
    <property type="match status" value="1"/>
</dbReference>
<dbReference type="CDD" id="cd15519">
    <property type="entry name" value="PHD1_Lid2p_like"/>
    <property type="match status" value="1"/>
</dbReference>
<feature type="region of interest" description="Disordered" evidence="10">
    <location>
        <begin position="1737"/>
        <end position="1794"/>
    </location>
</feature>
<dbReference type="PROSITE" id="PS01359">
    <property type="entry name" value="ZF_PHD_1"/>
    <property type="match status" value="1"/>
</dbReference>
<evidence type="ECO:0000259" key="11">
    <source>
        <dbReference type="PROSITE" id="PS50016"/>
    </source>
</evidence>
<dbReference type="InterPro" id="IPR003889">
    <property type="entry name" value="FYrich_C"/>
</dbReference>
<evidence type="ECO:0000313" key="14">
    <source>
        <dbReference type="Proteomes" id="UP000008311"/>
    </source>
</evidence>
<keyword evidence="4 9" id="KW-0863">Zinc-finger</keyword>
<dbReference type="InterPro" id="IPR013083">
    <property type="entry name" value="Znf_RING/FYVE/PHD"/>
</dbReference>
<evidence type="ECO:0000256" key="4">
    <source>
        <dbReference type="ARBA" id="ARBA00022771"/>
    </source>
</evidence>
<dbReference type="InterPro" id="IPR001965">
    <property type="entry name" value="Znf_PHD"/>
</dbReference>
<keyword evidence="2" id="KW-0808">Transferase</keyword>
<keyword evidence="14" id="KW-1185">Reference proteome</keyword>
<dbReference type="SUPFAM" id="SSF57903">
    <property type="entry name" value="FYVE/PHD zinc finger"/>
    <property type="match status" value="1"/>
</dbReference>
<name>B9SH81_RICCO</name>
<sequence>MGNQFELTRPPGNVTSIVKSGPVDVVQQRLNFVRTVKEVDPRRSVFIGRQWAASDYSANTTDGFPVQFEDFYVLSAGEIDPRPSYHCTSQIWPVGYKSSWHDKITGSLFVCDISDGGDCGPIFKVQRYPCSTTPFPIGSTILFRPGFGTDNKKSDSTSHTDNNEDIDVQMILSDHSPPHLDFKLSTDVGTSFDEISNSQPTDGLGKNLNSISRNLGKFSSANRRIGDDIGEFLVEGRSSSSVWRMVSEKLVHSCREVYKQIGICKFCCRHAFECWSSCLIHETLEANISPDSLAKFCHLSGPFNVLHHVESNDDLANSCEALVEWLGQDRFGLDIDFVQEIIEQLPGVQSCSDYTFLDKRSNQSKLQTVQNGYLLVKRKEEAHGEKETYNMLKGCRNPKKQHLNDSCPPGKPLSSKLPTVLVGDVLQSWELLWRFSEVLGLDRPLSFKELEEELTDCNSFTLMNSPVSKSSGNSQHVLTADDNETPEECAEVRQAPDTLCCCAGETLYKAHCSLLKILLEELESKLAVFVDPSLESGESRSRKRRKKEADSLIYARKLMLDLLPINELTWPELARRYLLTVSSMEGNLDSAEVMNRESCKVFHCLQGDSGALYGSLPGVALMEADALLLAEAIKQIFGTSKNVNSNLNVDSSDSVAPSSSKEVKLKDGEVPEWAKVLEPVRKLPTNVGARIRRCIYNALELNPPEWATKILKHSISREVYKGNASGPTKKAVLSVLADVCGETPQQKPNRKRKGKHIDTLPDVIMKQCRKVLRRAAAADEEKIFCNLLGRTLLNTSDNDDEGLLGFPTMVSRPLDFRTIDLRLAFGAYGGSHEAFLEDVREVWHHIRTAYADQSDLVHLAEKLSQNFEALYKNEVLTLVQKLTDYAAVECSNSEAKKEMEDILEHASQMPKAPWDEGVCKVCGVDKDDDNVLLCDKCDSGYHTYCLNPPLARIPEGNWYCPSCITQGASQVPQFVSHCRKKRRQGEFTHGVLEALAHLGTTMEITDYWDYSVEERIFLLKFLGDEVLNSANIREHLDQCASVSADLQQKLRSLSMEWRNLKFKEELMLNGVGKSGKEGTTTVLPNYDKLLGQTHSRSSLCSTSFIDLEHLKDGPRFPRTNDFTKRPCWVYPKGVQVQQPISNGSQVFTISDTECQVNQPDVNQLQTSNLESIFIRDKASVLQDSVTSLELQLQKASLRKEFLGRDSAGRVYWAFSRTGSLPWVVIDGTTVVQQSSIAEENRVLRFNNLTFRSSIGAQDLLRFKGSNVFSPYASDLTSGISVYFQWFSHQSYAEIEELIKWLRDNDPMQRELIESLLQRLNFGYSNSNKAANYVLEMNQPASMPVNIEKTLKPKSLETRALTALEKKYGPCMELDVTNISVKFSRNLKVTYDDRMCRCECLEAIWPSRHHCLSCHRSFSSRCELEEHNDGKCGAGAHTPQNSRVTDDVSKEKVLMRAEHGEWQCKAGGAGHEIEFGLIGFRKEFMSPYNLEEISAKFVTRSSNKELVKEIGLLGSNGIPSLVPCSSPYLIDPTLKLVLPCVNEVCQSVQSTNVENGSLQGDTTTSKRHANKSNATKDCTAVDLYEELQEIGRSYLMNQSSLRFSCTKLGNPLSEIRGSALRPLVGKGAHILRQLKINLLDMDAALPEEAVKSSNIYLEKRCAWRAFVKSAKSVFEMVQATIVLENMIKTDFLRNEWWYWSSLSAAAKIATISSLALRIYTLDAAIVYEKTLPFTPPKDIAEVGSKSDNNNSPPHTDLESNPKPSSKPVLRSHNLDLTDNKKPQSRSGKKRKDSGG</sequence>
<dbReference type="GO" id="GO:0008270">
    <property type="term" value="F:zinc ion binding"/>
    <property type="evidence" value="ECO:0007669"/>
    <property type="project" value="UniProtKB-KW"/>
</dbReference>
<dbReference type="GO" id="GO:0005634">
    <property type="term" value="C:nucleus"/>
    <property type="evidence" value="ECO:0007669"/>
    <property type="project" value="UniProtKB-SubCell"/>
</dbReference>
<dbReference type="InterPro" id="IPR013087">
    <property type="entry name" value="Znf_C2H2_type"/>
</dbReference>
<evidence type="ECO:0000256" key="8">
    <source>
        <dbReference type="ARBA" id="ARBA00023242"/>
    </source>
</evidence>
<dbReference type="GO" id="GO:0140993">
    <property type="term" value="F:histone modifying activity"/>
    <property type="evidence" value="ECO:0007669"/>
    <property type="project" value="UniProtKB-ARBA"/>
</dbReference>
<keyword evidence="6" id="KW-0103">Bromodomain</keyword>
<comment type="subcellular location">
    <subcellularLocation>
        <location evidence="1">Nucleus</location>
    </subcellularLocation>
</comment>
<dbReference type="PROSITE" id="PS50157">
    <property type="entry name" value="ZINC_FINGER_C2H2_2"/>
    <property type="match status" value="1"/>
</dbReference>
<dbReference type="SUPFAM" id="SSF47370">
    <property type="entry name" value="Bromodomain"/>
    <property type="match status" value="1"/>
</dbReference>
<dbReference type="InterPro" id="IPR019786">
    <property type="entry name" value="Zinc_finger_PHD-type_CS"/>
</dbReference>
<dbReference type="Pfam" id="PF15612">
    <property type="entry name" value="WHIM1"/>
    <property type="match status" value="1"/>
</dbReference>
<feature type="compositionally biased region" description="Basic and acidic residues" evidence="10">
    <location>
        <begin position="1771"/>
        <end position="1780"/>
    </location>
</feature>
<dbReference type="InterPro" id="IPR028942">
    <property type="entry name" value="WHIM1_dom"/>
</dbReference>
<dbReference type="GO" id="GO:0016740">
    <property type="term" value="F:transferase activity"/>
    <property type="evidence" value="ECO:0007669"/>
    <property type="project" value="UniProtKB-KW"/>
</dbReference>
<dbReference type="InterPro" id="IPR019787">
    <property type="entry name" value="Znf_PHD-finger"/>
</dbReference>
<keyword evidence="7" id="KW-0238">DNA-binding</keyword>
<evidence type="ECO:0000256" key="7">
    <source>
        <dbReference type="ARBA" id="ARBA00023125"/>
    </source>
</evidence>
<dbReference type="InterPro" id="IPR003888">
    <property type="entry name" value="FYrich_N"/>
</dbReference>
<accession>B9SH81</accession>
<dbReference type="Pfam" id="PF00628">
    <property type="entry name" value="PHD"/>
    <property type="match status" value="1"/>
</dbReference>
<dbReference type="Proteomes" id="UP000008311">
    <property type="component" value="Unassembled WGS sequence"/>
</dbReference>
<dbReference type="Gene3D" id="1.20.920.10">
    <property type="entry name" value="Bromodomain-like"/>
    <property type="match status" value="1"/>
</dbReference>
<protein>
    <submittedName>
        <fullName evidence="13">DNA binding protein, putative</fullName>
    </submittedName>
</protein>
<dbReference type="Gene3D" id="3.30.40.10">
    <property type="entry name" value="Zinc/RING finger domain, C3HC4 (zinc finger)"/>
    <property type="match status" value="1"/>
</dbReference>
<evidence type="ECO:0000259" key="12">
    <source>
        <dbReference type="PROSITE" id="PS50157"/>
    </source>
</evidence>
<feature type="domain" description="PHD-type" evidence="11">
    <location>
        <begin position="916"/>
        <end position="966"/>
    </location>
</feature>
<dbReference type="eggNOG" id="ENOG502QQZG">
    <property type="taxonomic scope" value="Eukaryota"/>
</dbReference>
<evidence type="ECO:0000256" key="9">
    <source>
        <dbReference type="PROSITE-ProRule" id="PRU00042"/>
    </source>
</evidence>
<evidence type="ECO:0000256" key="6">
    <source>
        <dbReference type="ARBA" id="ARBA00023117"/>
    </source>
</evidence>
<evidence type="ECO:0000256" key="3">
    <source>
        <dbReference type="ARBA" id="ARBA00022723"/>
    </source>
</evidence>
<evidence type="ECO:0000313" key="13">
    <source>
        <dbReference type="EMBL" id="EEF36988.1"/>
    </source>
</evidence>
<dbReference type="Pfam" id="PF05965">
    <property type="entry name" value="FYRC"/>
    <property type="match status" value="1"/>
</dbReference>
<gene>
    <name evidence="13" type="ORF">RCOM_0527670</name>
</gene>
<keyword evidence="3" id="KW-0479">Metal-binding</keyword>
<dbReference type="PANTHER" id="PTHR47162">
    <property type="entry name" value="OS02G0192300 PROTEIN"/>
    <property type="match status" value="1"/>
</dbReference>
<dbReference type="InterPro" id="IPR036427">
    <property type="entry name" value="Bromodomain-like_sf"/>
</dbReference>
<dbReference type="PANTHER" id="PTHR47162:SF10">
    <property type="entry name" value="METHYL-CPG-BINDING DOMAIN-CONTAINING PROTEIN 9 ISOFORM X1"/>
    <property type="match status" value="1"/>
</dbReference>
<feature type="compositionally biased region" description="Basic residues" evidence="10">
    <location>
        <begin position="1781"/>
        <end position="1794"/>
    </location>
</feature>
<keyword evidence="5" id="KW-0862">Zinc</keyword>
<reference evidence="14" key="1">
    <citation type="journal article" date="2010" name="Nat. Biotechnol.">
        <title>Draft genome sequence of the oilseed species Ricinus communis.</title>
        <authorList>
            <person name="Chan A.P."/>
            <person name="Crabtree J."/>
            <person name="Zhao Q."/>
            <person name="Lorenzi H."/>
            <person name="Orvis J."/>
            <person name="Puiu D."/>
            <person name="Melake-Berhan A."/>
            <person name="Jones K.M."/>
            <person name="Redman J."/>
            <person name="Chen G."/>
            <person name="Cahoon E.B."/>
            <person name="Gedil M."/>
            <person name="Stanke M."/>
            <person name="Haas B.J."/>
            <person name="Wortman J.R."/>
            <person name="Fraser-Liggett C.M."/>
            <person name="Ravel J."/>
            <person name="Rabinowicz P.D."/>
        </authorList>
    </citation>
    <scope>NUCLEOTIDE SEQUENCE [LARGE SCALE GENOMIC DNA]</scope>
    <source>
        <strain evidence="14">cv. Hale</strain>
    </source>
</reference>
<dbReference type="GO" id="GO:0048731">
    <property type="term" value="P:system development"/>
    <property type="evidence" value="ECO:0007669"/>
    <property type="project" value="UniProtKB-ARBA"/>
</dbReference>
<evidence type="ECO:0000256" key="2">
    <source>
        <dbReference type="ARBA" id="ARBA00022679"/>
    </source>
</evidence>
<dbReference type="STRING" id="3988.B9SH81"/>
<proteinExistence type="predicted"/>